<keyword evidence="2" id="KW-1185">Reference proteome</keyword>
<reference evidence="1 2" key="1">
    <citation type="journal article" date="2011" name="Proc. Natl. Acad. Sci. U.S.A.">
        <title>Niche of harmful alga Aureococcus anophagefferens revealed through ecogenomics.</title>
        <authorList>
            <person name="Gobler C.J."/>
            <person name="Berry D.L."/>
            <person name="Dyhrman S.T."/>
            <person name="Wilhelm S.W."/>
            <person name="Salamov A."/>
            <person name="Lobanov A.V."/>
            <person name="Zhang Y."/>
            <person name="Collier J.L."/>
            <person name="Wurch L.L."/>
            <person name="Kustka A.B."/>
            <person name="Dill B.D."/>
            <person name="Shah M."/>
            <person name="VerBerkmoes N.C."/>
            <person name="Kuo A."/>
            <person name="Terry A."/>
            <person name="Pangilinan J."/>
            <person name="Lindquist E.A."/>
            <person name="Lucas S."/>
            <person name="Paulsen I.T."/>
            <person name="Hattenrath-Lehmann T.K."/>
            <person name="Talmage S.C."/>
            <person name="Walker E.A."/>
            <person name="Koch F."/>
            <person name="Burson A.M."/>
            <person name="Marcoval M.A."/>
            <person name="Tang Y.Z."/>
            <person name="Lecleir G.R."/>
            <person name="Coyne K.J."/>
            <person name="Berg G.M."/>
            <person name="Bertrand E.M."/>
            <person name="Saito M.A."/>
            <person name="Gladyshev V.N."/>
            <person name="Grigoriev I.V."/>
        </authorList>
    </citation>
    <scope>NUCLEOTIDE SEQUENCE [LARGE SCALE GENOMIC DNA]</scope>
    <source>
        <strain evidence="2">CCMP 1984</strain>
    </source>
</reference>
<organism evidence="2">
    <name type="scientific">Aureococcus anophagefferens</name>
    <name type="common">Harmful bloom alga</name>
    <dbReference type="NCBI Taxonomy" id="44056"/>
    <lineage>
        <taxon>Eukaryota</taxon>
        <taxon>Sar</taxon>
        <taxon>Stramenopiles</taxon>
        <taxon>Ochrophyta</taxon>
        <taxon>Pelagophyceae</taxon>
        <taxon>Pelagomonadales</taxon>
        <taxon>Pelagomonadaceae</taxon>
        <taxon>Aureococcus</taxon>
    </lineage>
</organism>
<dbReference type="GeneID" id="20227127"/>
<dbReference type="Proteomes" id="UP000002729">
    <property type="component" value="Unassembled WGS sequence"/>
</dbReference>
<dbReference type="KEGG" id="aaf:AURANDRAFT_68937"/>
<dbReference type="EMBL" id="GL833575">
    <property type="protein sequence ID" value="EGB02381.1"/>
    <property type="molecule type" value="Genomic_DNA"/>
</dbReference>
<dbReference type="AlphaFoldDB" id="F0YR78"/>
<gene>
    <name evidence="1" type="ORF">AURANDRAFT_68937</name>
</gene>
<dbReference type="InParanoid" id="F0YR78"/>
<feature type="non-terminal residue" evidence="1">
    <location>
        <position position="1"/>
    </location>
</feature>
<accession>F0YR78</accession>
<protein>
    <recommendedName>
        <fullName evidence="3">Protein kinase domain-containing protein</fullName>
    </recommendedName>
</protein>
<evidence type="ECO:0000313" key="2">
    <source>
        <dbReference type="Proteomes" id="UP000002729"/>
    </source>
</evidence>
<proteinExistence type="predicted"/>
<evidence type="ECO:0000313" key="1">
    <source>
        <dbReference type="EMBL" id="EGB02381.1"/>
    </source>
</evidence>
<dbReference type="RefSeq" id="XP_009042920.1">
    <property type="nucleotide sequence ID" value="XM_009044672.1"/>
</dbReference>
<feature type="non-terminal residue" evidence="1">
    <location>
        <position position="498"/>
    </location>
</feature>
<evidence type="ECO:0008006" key="3">
    <source>
        <dbReference type="Google" id="ProtNLM"/>
    </source>
</evidence>
<name>F0YR78_AURAN</name>
<sequence>RDLRVTAWLASDAPADGAAPRKARRVSFADGRDDRAHWLDRREPALAGLLAPDGQLVEGGGPGNAFLDRCAAAARVAGAGAGGGAYLGALAAGAAWSGVLGPGSPSRLDVYLRESGQPAYASLRRRRQLAARAGDVAAAAEALGDAEAARGGAARLEAAAAAYAARLALSGDDLAFTSAKARMLRSCASDARGRAAAARLARLAPKDQSDAGLALDAWAFELDLALGDWGRAAAKANTDPGERVPRLARELLDRGAAARLVAAPWGDGHALVDAALLKLARRDPVDDAFAADFLGYDDRCRFDAARSVDAYKIAAALRVGARDFAGAAAVFVEPPCAAAMTLHRAMAAAWLCVVLVARAARADDALARVVAVDRWLDGDGPPPAHWEVASKRDLNPRWKKLAGGNSKQVSKTSYGKAKVVVKTKIEHTKGSETLKRERILRAELLFLEYLAGSPGVPKLYGGWLGDGGARVTYVVQDAGEILGAGTGTVGRPAKPTAP</sequence>